<feature type="transmembrane region" description="Helical" evidence="7">
    <location>
        <begin position="376"/>
        <end position="396"/>
    </location>
</feature>
<dbReference type="PANTHER" id="PTHR30489:SF0">
    <property type="entry name" value="LIPOPROTEIN-RELEASING SYSTEM TRANSMEMBRANE PROTEIN LOLE"/>
    <property type="match status" value="1"/>
</dbReference>
<dbReference type="GO" id="GO:0098797">
    <property type="term" value="C:plasma membrane protein complex"/>
    <property type="evidence" value="ECO:0007669"/>
    <property type="project" value="TreeGrafter"/>
</dbReference>
<keyword evidence="5 7" id="KW-1133">Transmembrane helix</keyword>
<gene>
    <name evidence="10" type="ORF">EDC28_10672</name>
</gene>
<keyword evidence="4 7" id="KW-0812">Transmembrane</keyword>
<evidence type="ECO:0000256" key="5">
    <source>
        <dbReference type="ARBA" id="ARBA00022989"/>
    </source>
</evidence>
<protein>
    <submittedName>
        <fullName evidence="10">Lipoprotein-releasing system permease protein</fullName>
    </submittedName>
</protein>
<feature type="transmembrane region" description="Helical" evidence="7">
    <location>
        <begin position="266"/>
        <end position="291"/>
    </location>
</feature>
<name>A0A3N1P8F2_9GAMM</name>
<comment type="subcellular location">
    <subcellularLocation>
        <location evidence="1">Cell membrane</location>
        <topology evidence="1">Multi-pass membrane protein</topology>
    </subcellularLocation>
</comment>
<feature type="transmembrane region" description="Helical" evidence="7">
    <location>
        <begin position="23"/>
        <end position="46"/>
    </location>
</feature>
<dbReference type="PANTHER" id="PTHR30489">
    <property type="entry name" value="LIPOPROTEIN-RELEASING SYSTEM TRANSMEMBRANE PROTEIN LOLE"/>
    <property type="match status" value="1"/>
</dbReference>
<dbReference type="Proteomes" id="UP000268033">
    <property type="component" value="Unassembled WGS sequence"/>
</dbReference>
<evidence type="ECO:0000256" key="7">
    <source>
        <dbReference type="SAM" id="Phobius"/>
    </source>
</evidence>
<feature type="domain" description="ABC3 transporter permease C-terminal" evidence="8">
    <location>
        <begin position="270"/>
        <end position="403"/>
    </location>
</feature>
<evidence type="ECO:0000313" key="11">
    <source>
        <dbReference type="Proteomes" id="UP000268033"/>
    </source>
</evidence>
<dbReference type="EMBL" id="RJUL01000006">
    <property type="protein sequence ID" value="ROQ24825.1"/>
    <property type="molecule type" value="Genomic_DNA"/>
</dbReference>
<dbReference type="InterPro" id="IPR003838">
    <property type="entry name" value="ABC3_permease_C"/>
</dbReference>
<accession>A0A3N1P8F2</accession>
<dbReference type="Pfam" id="PF12704">
    <property type="entry name" value="MacB_PCD"/>
    <property type="match status" value="1"/>
</dbReference>
<evidence type="ECO:0000259" key="9">
    <source>
        <dbReference type="Pfam" id="PF12704"/>
    </source>
</evidence>
<evidence type="ECO:0000313" key="10">
    <source>
        <dbReference type="EMBL" id="ROQ24825.1"/>
    </source>
</evidence>
<proteinExistence type="inferred from homology"/>
<keyword evidence="6 7" id="KW-0472">Membrane</keyword>
<organism evidence="10 11">
    <name type="scientific">Gallaecimonas pentaromativorans</name>
    <dbReference type="NCBI Taxonomy" id="584787"/>
    <lineage>
        <taxon>Bacteria</taxon>
        <taxon>Pseudomonadati</taxon>
        <taxon>Pseudomonadota</taxon>
        <taxon>Gammaproteobacteria</taxon>
        <taxon>Enterobacterales</taxon>
        <taxon>Gallaecimonadaceae</taxon>
        <taxon>Gallaecimonas</taxon>
    </lineage>
</organism>
<evidence type="ECO:0000259" key="8">
    <source>
        <dbReference type="Pfam" id="PF02687"/>
    </source>
</evidence>
<comment type="similarity">
    <text evidence="2">Belongs to the ABC-4 integral membrane protein family. LolC/E subfamily.</text>
</comment>
<evidence type="ECO:0000256" key="4">
    <source>
        <dbReference type="ARBA" id="ARBA00022692"/>
    </source>
</evidence>
<comment type="caution">
    <text evidence="10">The sequence shown here is derived from an EMBL/GenBank/DDBJ whole genome shotgun (WGS) entry which is preliminary data.</text>
</comment>
<evidence type="ECO:0000256" key="6">
    <source>
        <dbReference type="ARBA" id="ARBA00023136"/>
    </source>
</evidence>
<dbReference type="InterPro" id="IPR051447">
    <property type="entry name" value="Lipoprotein-release_system"/>
</dbReference>
<reference evidence="10 11" key="1">
    <citation type="submission" date="2018-11" db="EMBL/GenBank/DDBJ databases">
        <title>Genomic Encyclopedia of Type Strains, Phase IV (KMG-IV): sequencing the most valuable type-strain genomes for metagenomic binning, comparative biology and taxonomic classification.</title>
        <authorList>
            <person name="Goeker M."/>
        </authorList>
    </citation>
    <scope>NUCLEOTIDE SEQUENCE [LARGE SCALE GENOMIC DNA]</scope>
    <source>
        <strain evidence="10 11">DSM 21945</strain>
    </source>
</reference>
<feature type="domain" description="MacB-like periplasmic core" evidence="9">
    <location>
        <begin position="28"/>
        <end position="237"/>
    </location>
</feature>
<dbReference type="RefSeq" id="WP_123421739.1">
    <property type="nucleotide sequence ID" value="NZ_RJUL01000006.1"/>
</dbReference>
<dbReference type="STRING" id="584787.GCA_001247655_01061"/>
<evidence type="ECO:0000256" key="1">
    <source>
        <dbReference type="ARBA" id="ARBA00004651"/>
    </source>
</evidence>
<evidence type="ECO:0000256" key="2">
    <source>
        <dbReference type="ARBA" id="ARBA00005236"/>
    </source>
</evidence>
<dbReference type="AlphaFoldDB" id="A0A3N1P8F2"/>
<keyword evidence="10" id="KW-0449">Lipoprotein</keyword>
<feature type="transmembrane region" description="Helical" evidence="7">
    <location>
        <begin position="312"/>
        <end position="341"/>
    </location>
</feature>
<evidence type="ECO:0000256" key="3">
    <source>
        <dbReference type="ARBA" id="ARBA00022475"/>
    </source>
</evidence>
<keyword evidence="3" id="KW-1003">Cell membrane</keyword>
<keyword evidence="11" id="KW-1185">Reference proteome</keyword>
<dbReference type="Pfam" id="PF02687">
    <property type="entry name" value="FtsX"/>
    <property type="match status" value="1"/>
</dbReference>
<dbReference type="InterPro" id="IPR025857">
    <property type="entry name" value="MacB_PCD"/>
</dbReference>
<dbReference type="GO" id="GO:0044874">
    <property type="term" value="P:lipoprotein localization to outer membrane"/>
    <property type="evidence" value="ECO:0007669"/>
    <property type="project" value="TreeGrafter"/>
</dbReference>
<sequence length="410" mass="44352">MMLSFQLAWRQFRQGHLNRLQRFLRTAAVSGVALGCLVLVLVLSVMNGFQKVLTERFLSLVPQVELIAMGGQLKRPQSLTSLAQADPQVAAVAPFRSINALAVSGEHLNALALRGIDLEKEIKVSGLARYITPEMIKAFESEPNALILGDALAKKLGVKVGHKLSILVAPPGSGGLSTPRRHQLTLVGVVKIGGQLDYSLAYMPLATANGWNDSTHAQGLRLKVNDVFAADRVARDIGFRAHEALYMDNWTRTQGHLYQDIQMVRVIIYLVVGLIMLVASFNIISLLMVTVREEAPQIAMLRSIGCRQSTISLLFLWRGCLLGGLGVVLGTGFGILLAWALPGLLSFWQQLTGKTILAGDIYFTDTIPTQILPGDVVVTALLALAVALVATLYPAIHASRLQPARVLSGA</sequence>